<evidence type="ECO:0000313" key="5">
    <source>
        <dbReference type="Proteomes" id="UP000282388"/>
    </source>
</evidence>
<gene>
    <name evidence="4" type="ORF">D7V32_01425</name>
</gene>
<evidence type="ECO:0000313" key="4">
    <source>
        <dbReference type="EMBL" id="RKG33942.1"/>
    </source>
</evidence>
<protein>
    <submittedName>
        <fullName evidence="4">DUF2057 domain-containing protein</fullName>
    </submittedName>
</protein>
<proteinExistence type="inferred from homology"/>
<dbReference type="AlphaFoldDB" id="A0A3A8EG83"/>
<dbReference type="Proteomes" id="UP000282388">
    <property type="component" value="Unassembled WGS sequence"/>
</dbReference>
<keyword evidence="5" id="KW-1185">Reference proteome</keyword>
<feature type="chain" id="PRO_5017385049" evidence="3">
    <location>
        <begin position="21"/>
        <end position="215"/>
    </location>
</feature>
<dbReference type="Pfam" id="PF09829">
    <property type="entry name" value="DUF2057"/>
    <property type="match status" value="1"/>
</dbReference>
<keyword evidence="2 3" id="KW-0732">Signal</keyword>
<accession>A0A3A8EG83</accession>
<reference evidence="4 5" key="1">
    <citation type="submission" date="2018-09" db="EMBL/GenBank/DDBJ databases">
        <title>The draft genome of Acinetobacter spp. strains.</title>
        <authorList>
            <person name="Qin J."/>
            <person name="Feng Y."/>
            <person name="Zong Z."/>
        </authorList>
    </citation>
    <scope>NUCLEOTIDE SEQUENCE [LARGE SCALE GENOMIC DNA]</scope>
    <source>
        <strain evidence="4 5">WCHAc060012</strain>
    </source>
</reference>
<sequence length="215" mass="23675">MVLKFAAASLAIFMSSAVFSAVTLTVPDEIKVLAVNDKEVFGNLLRSKDQFKVDAGVNTLQVRYQGYYQHADNSHDVLKSGVVSLQTPALQDGVSYKLALIDAPKDFDQAERYKDQPIIGLYDQNNKLIVQQAGAKNQKSWLANTFSDSSAVDLSTANKAVPAAQPAPVYYVQAESGAKRVDIKSAQDQQLIQAWQNATKVERQKFMSWLAEQSN</sequence>
<dbReference type="RefSeq" id="WP_120401149.1">
    <property type="nucleotide sequence ID" value="NZ_RAXV01000002.1"/>
</dbReference>
<comment type="similarity">
    <text evidence="1">Belongs to the UPF0319 family.</text>
</comment>
<dbReference type="PANTHER" id="PTHR38108">
    <property type="entry name" value="UPF0319 PROTEIN YCCT"/>
    <property type="match status" value="1"/>
</dbReference>
<comment type="caution">
    <text evidence="4">The sequence shown here is derived from an EMBL/GenBank/DDBJ whole genome shotgun (WGS) entry which is preliminary data.</text>
</comment>
<organism evidence="4 5">
    <name type="scientific">Acinetobacter tianfuensis</name>
    <dbReference type="NCBI Taxonomy" id="2419603"/>
    <lineage>
        <taxon>Bacteria</taxon>
        <taxon>Pseudomonadati</taxon>
        <taxon>Pseudomonadota</taxon>
        <taxon>Gammaproteobacteria</taxon>
        <taxon>Moraxellales</taxon>
        <taxon>Moraxellaceae</taxon>
        <taxon>Acinetobacter</taxon>
    </lineage>
</organism>
<feature type="signal peptide" evidence="3">
    <location>
        <begin position="1"/>
        <end position="20"/>
    </location>
</feature>
<dbReference type="EMBL" id="RAXV01000002">
    <property type="protein sequence ID" value="RKG33942.1"/>
    <property type="molecule type" value="Genomic_DNA"/>
</dbReference>
<evidence type="ECO:0000256" key="1">
    <source>
        <dbReference type="ARBA" id="ARBA00008490"/>
    </source>
</evidence>
<dbReference type="InterPro" id="IPR018635">
    <property type="entry name" value="UPF0319"/>
</dbReference>
<dbReference type="PANTHER" id="PTHR38108:SF1">
    <property type="entry name" value="UPF0319 PROTEIN YCCT"/>
    <property type="match status" value="1"/>
</dbReference>
<evidence type="ECO:0000256" key="2">
    <source>
        <dbReference type="ARBA" id="ARBA00022729"/>
    </source>
</evidence>
<dbReference type="OrthoDB" id="6656812at2"/>
<name>A0A3A8EG83_9GAMM</name>
<evidence type="ECO:0000256" key="3">
    <source>
        <dbReference type="SAM" id="SignalP"/>
    </source>
</evidence>